<dbReference type="SMART" id="SM00606">
    <property type="entry name" value="CBD_IV"/>
    <property type="match status" value="1"/>
</dbReference>
<dbReference type="PANTHER" id="PTHR34154:SF3">
    <property type="entry name" value="ALKALI-SENSITIVE LINKAGE PROTEIN 1"/>
    <property type="match status" value="1"/>
</dbReference>
<dbReference type="RefSeq" id="WP_073119004.1">
    <property type="nucleotide sequence ID" value="NZ_FRAA01000001.1"/>
</dbReference>
<feature type="domain" description="CBM6" evidence="2">
    <location>
        <begin position="287"/>
        <end position="405"/>
    </location>
</feature>
<dbReference type="GO" id="GO:0071966">
    <property type="term" value="P:fungal-type cell wall polysaccharide metabolic process"/>
    <property type="evidence" value="ECO:0007669"/>
    <property type="project" value="TreeGrafter"/>
</dbReference>
<dbReference type="GO" id="GO:0030246">
    <property type="term" value="F:carbohydrate binding"/>
    <property type="evidence" value="ECO:0007669"/>
    <property type="project" value="InterPro"/>
</dbReference>
<dbReference type="Pfam" id="PF18962">
    <property type="entry name" value="Por_Secre_tail"/>
    <property type="match status" value="1"/>
</dbReference>
<dbReference type="AlphaFoldDB" id="A0A1M6K3H8"/>
<dbReference type="InterPro" id="IPR008979">
    <property type="entry name" value="Galactose-bd-like_sf"/>
</dbReference>
<dbReference type="NCBIfam" id="TIGR04183">
    <property type="entry name" value="Por_Secre_tail"/>
    <property type="match status" value="1"/>
</dbReference>
<dbReference type="Pfam" id="PF03422">
    <property type="entry name" value="CBM_6"/>
    <property type="match status" value="1"/>
</dbReference>
<dbReference type="SUPFAM" id="SSF49785">
    <property type="entry name" value="Galactose-binding domain-like"/>
    <property type="match status" value="1"/>
</dbReference>
<protein>
    <submittedName>
        <fullName evidence="3">Por secretion system C-terminal sorting domain-containing protein</fullName>
    </submittedName>
</protein>
<dbReference type="InterPro" id="IPR005084">
    <property type="entry name" value="CBM6"/>
</dbReference>
<dbReference type="InterPro" id="IPR053183">
    <property type="entry name" value="ASL1"/>
</dbReference>
<evidence type="ECO:0000313" key="3">
    <source>
        <dbReference type="EMBL" id="SHJ53509.1"/>
    </source>
</evidence>
<dbReference type="CDD" id="cd04080">
    <property type="entry name" value="CBM6_cellulase-like"/>
    <property type="match status" value="1"/>
</dbReference>
<keyword evidence="1" id="KW-0732">Signal</keyword>
<evidence type="ECO:0000313" key="4">
    <source>
        <dbReference type="Proteomes" id="UP000184474"/>
    </source>
</evidence>
<dbReference type="Proteomes" id="UP000184474">
    <property type="component" value="Unassembled WGS sequence"/>
</dbReference>
<sequence>MNRILLATLLTLMVWSAQSQKRGMAYGHHSAEDMEILAPHVNWWYNWSETPDAKVASSFTNLGFEFVPMTWNGNYDETKLRTFLSDHPETKYLLAFNEPNFLEQANITPTEVAALWPELEAIADDFNLEIVGPAVNFCGECISENGTTYTDPVAYLDDFFAACTDCRVDHIAVHTYVNTIGALEWYIGLFEKYNKPIWLTEFAGWEENGVINNTNDQISFMKSALEFLDNEPSIFRYAWFIGRTSGGINAYPYIDLLGTNGQLTALGETYTAAPKIRDTNKVVDIPAVIYAEDYNTMEGISLEKTSDETGDKIVGYIDANDWLEYKINVSETRDYPIYFRVAATQNSSLEVLIDGQSELTQSFTTTGGWQNWSTFDNTLPLTTGEHTLKLLAKSGGFNLNWVGIDAEAIIPELPLAVNNDKEMTLYPNPTQGTVNLHSTTQITKIELFTLTGKTRYKKAFASQNITLDLHTLPSGIYFMQVTDQNQQRITRRISIKN</sequence>
<organism evidence="3 4">
    <name type="scientific">Reichenbachiella agariperforans</name>
    <dbReference type="NCBI Taxonomy" id="156994"/>
    <lineage>
        <taxon>Bacteria</taxon>
        <taxon>Pseudomonadati</taxon>
        <taxon>Bacteroidota</taxon>
        <taxon>Cytophagia</taxon>
        <taxon>Cytophagales</taxon>
        <taxon>Reichenbachiellaceae</taxon>
        <taxon>Reichenbachiella</taxon>
    </lineage>
</organism>
<dbReference type="InterPro" id="IPR026444">
    <property type="entry name" value="Secre_tail"/>
</dbReference>
<dbReference type="Pfam" id="PF11790">
    <property type="entry name" value="Glyco_hydro_cc"/>
    <property type="match status" value="1"/>
</dbReference>
<gene>
    <name evidence="3" type="ORF">SAMN04488028_101430</name>
</gene>
<accession>A0A1M6K3H8</accession>
<dbReference type="InterPro" id="IPR017853">
    <property type="entry name" value="GH"/>
</dbReference>
<dbReference type="SUPFAM" id="SSF51445">
    <property type="entry name" value="(Trans)glycosidases"/>
    <property type="match status" value="1"/>
</dbReference>
<dbReference type="InterPro" id="IPR024655">
    <property type="entry name" value="Asl1_glyco_hydro_catalytic"/>
</dbReference>
<evidence type="ECO:0000256" key="1">
    <source>
        <dbReference type="ARBA" id="ARBA00022729"/>
    </source>
</evidence>
<evidence type="ECO:0000259" key="2">
    <source>
        <dbReference type="PROSITE" id="PS51175"/>
    </source>
</evidence>
<dbReference type="PANTHER" id="PTHR34154">
    <property type="entry name" value="ALKALI-SENSITIVE LINKAGE PROTEIN 1"/>
    <property type="match status" value="1"/>
</dbReference>
<reference evidence="4" key="1">
    <citation type="submission" date="2016-11" db="EMBL/GenBank/DDBJ databases">
        <authorList>
            <person name="Varghese N."/>
            <person name="Submissions S."/>
        </authorList>
    </citation>
    <scope>NUCLEOTIDE SEQUENCE [LARGE SCALE GENOMIC DNA]</scope>
    <source>
        <strain evidence="4">DSM 26134</strain>
    </source>
</reference>
<dbReference type="InterPro" id="IPR006584">
    <property type="entry name" value="Cellulose-bd_IV"/>
</dbReference>
<name>A0A1M6K3H8_REIAG</name>
<dbReference type="STRING" id="156994.SAMN04488028_101430"/>
<proteinExistence type="predicted"/>
<dbReference type="EMBL" id="FRAA01000001">
    <property type="protein sequence ID" value="SHJ53509.1"/>
    <property type="molecule type" value="Genomic_DNA"/>
</dbReference>
<dbReference type="Gene3D" id="2.60.120.260">
    <property type="entry name" value="Galactose-binding domain-like"/>
    <property type="match status" value="1"/>
</dbReference>
<dbReference type="Gene3D" id="3.20.20.80">
    <property type="entry name" value="Glycosidases"/>
    <property type="match status" value="1"/>
</dbReference>
<keyword evidence="4" id="KW-1185">Reference proteome</keyword>
<dbReference type="PROSITE" id="PS51175">
    <property type="entry name" value="CBM6"/>
    <property type="match status" value="1"/>
</dbReference>